<protein>
    <submittedName>
        <fullName evidence="9">Undecaprenyl/decaprenyl-phosphate alpha-N-acetylglucosaminyl 1-phosphate transferase</fullName>
    </submittedName>
</protein>
<proteinExistence type="predicted"/>
<evidence type="ECO:0000313" key="9">
    <source>
        <dbReference type="EMBL" id="QEC57856.1"/>
    </source>
</evidence>
<comment type="cofactor">
    <cofactor evidence="7">
        <name>Mg(2+)</name>
        <dbReference type="ChEBI" id="CHEBI:18420"/>
    </cofactor>
</comment>
<evidence type="ECO:0000313" key="10">
    <source>
        <dbReference type="Proteomes" id="UP000321204"/>
    </source>
</evidence>
<feature type="transmembrane region" description="Helical" evidence="8">
    <location>
        <begin position="241"/>
        <end position="260"/>
    </location>
</feature>
<dbReference type="AlphaFoldDB" id="A0A5B8UN31"/>
<name>A0A5B8UN31_9BACT</name>
<accession>A0A5B8UN31</accession>
<keyword evidence="4 8" id="KW-0812">Transmembrane</keyword>
<dbReference type="GO" id="GO:0016780">
    <property type="term" value="F:phosphotransferase activity, for other substituted phosphate groups"/>
    <property type="evidence" value="ECO:0007669"/>
    <property type="project" value="InterPro"/>
</dbReference>
<reference evidence="9 10" key="1">
    <citation type="journal article" date="2015" name="Int. J. Syst. Evol. Microbiol.">
        <title>Flavisolibacter ginsenosidimutans sp. nov., with ginsenoside-converting activity isolated from soil used for cultivating ginseng.</title>
        <authorList>
            <person name="Zhao Y."/>
            <person name="Liu Q."/>
            <person name="Kang M.S."/>
            <person name="Jin F."/>
            <person name="Yu H."/>
            <person name="Im W.T."/>
        </authorList>
    </citation>
    <scope>NUCLEOTIDE SEQUENCE [LARGE SCALE GENOMIC DNA]</scope>
    <source>
        <strain evidence="9 10">Gsoil 636</strain>
    </source>
</reference>
<feature type="transmembrane region" description="Helical" evidence="8">
    <location>
        <begin position="44"/>
        <end position="67"/>
    </location>
</feature>
<dbReference type="PANTHER" id="PTHR22926">
    <property type="entry name" value="PHOSPHO-N-ACETYLMURAMOYL-PENTAPEPTIDE-TRANSFERASE"/>
    <property type="match status" value="1"/>
</dbReference>
<keyword evidence="3 9" id="KW-0808">Transferase</keyword>
<dbReference type="KEGG" id="fgg:FSB75_18750"/>
<dbReference type="PROSITE" id="PS01348">
    <property type="entry name" value="MRAY_2"/>
    <property type="match status" value="1"/>
</dbReference>
<feature type="transmembrane region" description="Helical" evidence="8">
    <location>
        <begin position="160"/>
        <end position="178"/>
    </location>
</feature>
<evidence type="ECO:0000256" key="7">
    <source>
        <dbReference type="PIRSR" id="PIRSR600715-1"/>
    </source>
</evidence>
<comment type="subcellular location">
    <subcellularLocation>
        <location evidence="1">Cell membrane</location>
        <topology evidence="1">Multi-pass membrane protein</topology>
    </subcellularLocation>
</comment>
<keyword evidence="2" id="KW-1003">Cell membrane</keyword>
<dbReference type="GO" id="GO:0005886">
    <property type="term" value="C:plasma membrane"/>
    <property type="evidence" value="ECO:0007669"/>
    <property type="project" value="UniProtKB-SubCell"/>
</dbReference>
<keyword evidence="10" id="KW-1185">Reference proteome</keyword>
<feature type="binding site" evidence="7">
    <location>
        <position position="214"/>
    </location>
    <ligand>
        <name>Mg(2+)</name>
        <dbReference type="ChEBI" id="CHEBI:18420"/>
    </ligand>
</feature>
<feature type="binding site" evidence="7">
    <location>
        <position position="152"/>
    </location>
    <ligand>
        <name>Mg(2+)</name>
        <dbReference type="ChEBI" id="CHEBI:18420"/>
    </ligand>
</feature>
<evidence type="ECO:0000256" key="1">
    <source>
        <dbReference type="ARBA" id="ARBA00004651"/>
    </source>
</evidence>
<dbReference type="EMBL" id="CP042433">
    <property type="protein sequence ID" value="QEC57856.1"/>
    <property type="molecule type" value="Genomic_DNA"/>
</dbReference>
<dbReference type="InterPro" id="IPR018480">
    <property type="entry name" value="PNAcMuramoyl-5peptid_Trfase_CS"/>
</dbReference>
<keyword evidence="7" id="KW-0479">Metal-binding</keyword>
<keyword evidence="5 8" id="KW-1133">Transmembrane helix</keyword>
<dbReference type="CDD" id="cd06853">
    <property type="entry name" value="GT_WecA_like"/>
    <property type="match status" value="1"/>
</dbReference>
<organism evidence="9 10">
    <name type="scientific">Flavisolibacter ginsenosidimutans</name>
    <dbReference type="NCBI Taxonomy" id="661481"/>
    <lineage>
        <taxon>Bacteria</taxon>
        <taxon>Pseudomonadati</taxon>
        <taxon>Bacteroidota</taxon>
        <taxon>Chitinophagia</taxon>
        <taxon>Chitinophagales</taxon>
        <taxon>Chitinophagaceae</taxon>
        <taxon>Flavisolibacter</taxon>
    </lineage>
</organism>
<feature type="transmembrane region" description="Helical" evidence="8">
    <location>
        <begin position="298"/>
        <end position="316"/>
    </location>
</feature>
<dbReference type="GO" id="GO:0071555">
    <property type="term" value="P:cell wall organization"/>
    <property type="evidence" value="ECO:0007669"/>
    <property type="project" value="TreeGrafter"/>
</dbReference>
<dbReference type="OrthoDB" id="9783652at2"/>
<evidence type="ECO:0000256" key="4">
    <source>
        <dbReference type="ARBA" id="ARBA00022692"/>
    </source>
</evidence>
<feature type="transmembrane region" description="Helical" evidence="8">
    <location>
        <begin position="73"/>
        <end position="89"/>
    </location>
</feature>
<evidence type="ECO:0000256" key="5">
    <source>
        <dbReference type="ARBA" id="ARBA00022989"/>
    </source>
</evidence>
<gene>
    <name evidence="9" type="ORF">FSB75_18750</name>
</gene>
<evidence type="ECO:0000256" key="2">
    <source>
        <dbReference type="ARBA" id="ARBA00022475"/>
    </source>
</evidence>
<feature type="transmembrane region" description="Helical" evidence="8">
    <location>
        <begin position="6"/>
        <end position="23"/>
    </location>
</feature>
<evidence type="ECO:0000256" key="6">
    <source>
        <dbReference type="ARBA" id="ARBA00023136"/>
    </source>
</evidence>
<dbReference type="GO" id="GO:0044038">
    <property type="term" value="P:cell wall macromolecule biosynthetic process"/>
    <property type="evidence" value="ECO:0007669"/>
    <property type="project" value="TreeGrafter"/>
</dbReference>
<dbReference type="PANTHER" id="PTHR22926:SF3">
    <property type="entry name" value="UNDECAPRENYL-PHOSPHATE ALPHA-N-ACETYLGLUCOSAMINYL 1-PHOSPHATE TRANSFERASE"/>
    <property type="match status" value="1"/>
</dbReference>
<dbReference type="Proteomes" id="UP000321204">
    <property type="component" value="Chromosome"/>
</dbReference>
<evidence type="ECO:0000256" key="8">
    <source>
        <dbReference type="SAM" id="Phobius"/>
    </source>
</evidence>
<sequence length="381" mass="40929">MMNLLLTTALSFIITILAVPAVIRVADEKGLFDVPDSRKLHTKAIASLGGVGIFIGFFLSALLKISLHDNPEFQYFLAAALLTFFLGIKDDILVLSASKKFLGQLAAAAIVIHLGGIHIDSMHGFLGIEKLDSTISYPLTYITIIVIVNAFNLIDGVDGLAGSLGILTTAVFGTYFMMAGPAFAAYASLSFALTGALCAFLVFNYHPAKIFMGDSGSLLLGLVNAILVIKFIAVADGTNGAFPITSSVAIGFSILLVPLLDTLRVFSVRIAKGRSPFSADRNHIHHLLLDRGLNHSQVTHVCLVMNAAFIVLAYFSRTIGSTLLLSSMFATSFVLIGFLKWWRRRPLLTIASSAFQKKEDHSNGSTKVVAMKNEGVAMAEQ</sequence>
<dbReference type="InterPro" id="IPR000715">
    <property type="entry name" value="Glycosyl_transferase_4"/>
</dbReference>
<feature type="transmembrane region" description="Helical" evidence="8">
    <location>
        <begin position="184"/>
        <end position="205"/>
    </location>
</feature>
<keyword evidence="6 8" id="KW-0472">Membrane</keyword>
<dbReference type="Pfam" id="PF00953">
    <property type="entry name" value="Glycos_transf_4"/>
    <property type="match status" value="1"/>
</dbReference>
<feature type="transmembrane region" description="Helical" evidence="8">
    <location>
        <begin position="217"/>
        <end position="235"/>
    </location>
</feature>
<evidence type="ECO:0000256" key="3">
    <source>
        <dbReference type="ARBA" id="ARBA00022679"/>
    </source>
</evidence>
<keyword evidence="7" id="KW-0460">Magnesium</keyword>
<feature type="transmembrane region" description="Helical" evidence="8">
    <location>
        <begin position="135"/>
        <end position="153"/>
    </location>
</feature>
<dbReference type="GO" id="GO:0009103">
    <property type="term" value="P:lipopolysaccharide biosynthetic process"/>
    <property type="evidence" value="ECO:0007669"/>
    <property type="project" value="TreeGrafter"/>
</dbReference>
<dbReference type="GO" id="GO:0046872">
    <property type="term" value="F:metal ion binding"/>
    <property type="evidence" value="ECO:0007669"/>
    <property type="project" value="UniProtKB-KW"/>
</dbReference>
<feature type="transmembrane region" description="Helical" evidence="8">
    <location>
        <begin position="101"/>
        <end position="119"/>
    </location>
</feature>
<feature type="transmembrane region" description="Helical" evidence="8">
    <location>
        <begin position="322"/>
        <end position="342"/>
    </location>
</feature>